<evidence type="ECO:0000313" key="2">
    <source>
        <dbReference type="Proteomes" id="UP001190700"/>
    </source>
</evidence>
<sequence>MTQPPTDPNTAHSWFPETSCHEQLPTFHKHTSPPSRTLAGERDDIFQELDQYGSMFGRLVRNHDSQALEVGTSDRSVPGVLENMILEDFDQYGSMCGRISRTRESEALELVTSEPTGELNNLNLQEAGEYGTLFERLLPRSCSELLERCSPGRDEVCSSTHRLILREFPENGIEGSVKVLEPETHSIEAKLREKMKEEVEERSGNRSISDKQGTAVTALGRLARRISPNTFDYSVQTSAGWTVHRVKCAANDGTTRAFSGTLTLLE</sequence>
<reference evidence="1 2" key="1">
    <citation type="journal article" date="2015" name="Genome Biol. Evol.">
        <title>Comparative Genomics of a Bacterivorous Green Alga Reveals Evolutionary Causalities and Consequences of Phago-Mixotrophic Mode of Nutrition.</title>
        <authorList>
            <person name="Burns J.A."/>
            <person name="Paasch A."/>
            <person name="Narechania A."/>
            <person name="Kim E."/>
        </authorList>
    </citation>
    <scope>NUCLEOTIDE SEQUENCE [LARGE SCALE GENOMIC DNA]</scope>
    <source>
        <strain evidence="1 2">PLY_AMNH</strain>
    </source>
</reference>
<protein>
    <submittedName>
        <fullName evidence="1">Uncharacterized protein</fullName>
    </submittedName>
</protein>
<name>A0AAE0L405_9CHLO</name>
<dbReference type="Proteomes" id="UP001190700">
    <property type="component" value="Unassembled WGS sequence"/>
</dbReference>
<proteinExistence type="predicted"/>
<keyword evidence="2" id="KW-1185">Reference proteome</keyword>
<organism evidence="1 2">
    <name type="scientific">Cymbomonas tetramitiformis</name>
    <dbReference type="NCBI Taxonomy" id="36881"/>
    <lineage>
        <taxon>Eukaryota</taxon>
        <taxon>Viridiplantae</taxon>
        <taxon>Chlorophyta</taxon>
        <taxon>Pyramimonadophyceae</taxon>
        <taxon>Pyramimonadales</taxon>
        <taxon>Pyramimonadaceae</taxon>
        <taxon>Cymbomonas</taxon>
    </lineage>
</organism>
<comment type="caution">
    <text evidence="1">The sequence shown here is derived from an EMBL/GenBank/DDBJ whole genome shotgun (WGS) entry which is preliminary data.</text>
</comment>
<gene>
    <name evidence="1" type="ORF">CYMTET_20634</name>
</gene>
<dbReference type="EMBL" id="LGRX02010081">
    <property type="protein sequence ID" value="KAK3270994.1"/>
    <property type="molecule type" value="Genomic_DNA"/>
</dbReference>
<evidence type="ECO:0000313" key="1">
    <source>
        <dbReference type="EMBL" id="KAK3270994.1"/>
    </source>
</evidence>
<dbReference type="AlphaFoldDB" id="A0AAE0L405"/>
<accession>A0AAE0L405</accession>